<dbReference type="SMART" id="SM01349">
    <property type="entry name" value="TOG"/>
    <property type="match status" value="3"/>
</dbReference>
<feature type="compositionally biased region" description="Polar residues" evidence="1">
    <location>
        <begin position="658"/>
        <end position="694"/>
    </location>
</feature>
<accession>A0A922I6R1</accession>
<sequence>MASSSTPPTTLDNYLPLLSSQDTKKKLQIGIDLLNYLNIEDNTIECEHIGAFIDSIIHWLNNSNFKVAQSGLEILAHLAIRMKEDLKPYLSSILGPTVDRLGDSKECIILEKLMPAFTHKNYKVREEICLFFQECLLRYGVFGSTNGQLYVSKFISPLINLMSDPNSQVRDTSMTTLVSVYKHVGDRLRNEILRKYSNQMPAQKLHTLLGKFDDIANTGESISLINSNNNGNCGSKTSALATSAPPVKRNAILNKLPPSNSKSSGAADEEMFMNAFEDVSRIQIFSVKDLEQELNRIRDICSIPNMEWEKRIECLRKFRSLLVAGAADYEEFYLYLKPLEVPFQTSVKDLRSQVVREACISIAYLSQRIGNKCDRFAEALLPTLIDSIQNSAKIMSSSAVVAIRFVIQHTHTSRLIPIITYNISSKSKEIRKACCEFLDQLLHAWPPHCLEKHVGALSEAIKKGMSDADPEARALARKAFWGFADKFKAESDYLLSSLDSSKQRMLQGEQMSNWSSTNSLNKVTTYSRPLTNRTNSVSTNGSIESINRHFNNNLIAKRSAIPVHSSTPRNNSSSLNRTPVKATSAIDIDAQRRARAKANNDVTDGGSINSAIVATNMRTSVRRNRQVSKSQPGSRSASPSSRMNTFGSGGSGTGNIIQTNSRYQTPPSSTRTKRTNITSRDQSPASRTNNSSHSQRFERKLSSSSTASRTKSHLTSSDLDLAHNNRILRPNQHEQMIENAFLMHSTHKKKFFDEQSDETSVLIHRLQIMGIRKAEDIGKIMENLSSAHWSDRKDGLLGLNNFLHYTDERLNSFQLKRITDIFTRMLVDPHTKAFSLFLNTLNELIHIYKNDLNSWLYILMTRLFLKAGSDTLGSIQTRILKTFELIRESFPIDHQFNVIMRLLSDQTQTLNTKVKISVLQYLSKLIFLMDSSDFTYDRPNNHEIQTALVKIVSWTADIKSSDLRKISQDTIVDLYNLNSNEMTLYLNQLRKTFSLDTDQMTSSTNSSTFVNNNGPVNSNHNGNNGENHRRIDALSNVSLDSVISPNSISIQDSSLAFKSFKLVDSSFNTSMVNSPNTTANGFCDSPLSTSITNGHQNFDSFVANFNTSSSDINNENYQQSLALMTQFVKDSSQEEITSKCKDIYQSLLTRLPNEKNSQSKTSMLIYEDKEVVKNAEATANYAIYNFDSRTSFKILQSYINHEESALSIISIKLLTKLVELNEKEIVMELLPELMPLLLQAYDNKESAVRKTAVFCMVAIYGSVGDQMQSYLTSLSRSKIKLLKLYIDRSFQTSSGNSNDNTINNNVGYHA</sequence>
<proteinExistence type="predicted"/>
<dbReference type="GO" id="GO:0072686">
    <property type="term" value="C:mitotic spindle"/>
    <property type="evidence" value="ECO:0007669"/>
    <property type="project" value="TreeGrafter"/>
</dbReference>
<dbReference type="GO" id="GO:0005815">
    <property type="term" value="C:microtubule organizing center"/>
    <property type="evidence" value="ECO:0007669"/>
    <property type="project" value="TreeGrafter"/>
</dbReference>
<protein>
    <submittedName>
        <fullName evidence="3">CLIP-associating protein 1</fullName>
    </submittedName>
</protein>
<dbReference type="GO" id="GO:0005881">
    <property type="term" value="C:cytoplasmic microtubule"/>
    <property type="evidence" value="ECO:0007669"/>
    <property type="project" value="TreeGrafter"/>
</dbReference>
<organism evidence="3 4">
    <name type="scientific">Dermatophagoides farinae</name>
    <name type="common">American house dust mite</name>
    <dbReference type="NCBI Taxonomy" id="6954"/>
    <lineage>
        <taxon>Eukaryota</taxon>
        <taxon>Metazoa</taxon>
        <taxon>Ecdysozoa</taxon>
        <taxon>Arthropoda</taxon>
        <taxon>Chelicerata</taxon>
        <taxon>Arachnida</taxon>
        <taxon>Acari</taxon>
        <taxon>Acariformes</taxon>
        <taxon>Sarcoptiformes</taxon>
        <taxon>Astigmata</taxon>
        <taxon>Psoroptidia</taxon>
        <taxon>Analgoidea</taxon>
        <taxon>Pyroglyphidae</taxon>
        <taxon>Dermatophagoidinae</taxon>
        <taxon>Dermatophagoides</taxon>
    </lineage>
</organism>
<feature type="domain" description="TOG" evidence="2">
    <location>
        <begin position="769"/>
        <end position="1006"/>
    </location>
</feature>
<dbReference type="InterPro" id="IPR016024">
    <property type="entry name" value="ARM-type_fold"/>
</dbReference>
<reference evidence="3" key="1">
    <citation type="submission" date="2013-05" db="EMBL/GenBank/DDBJ databases">
        <authorList>
            <person name="Yim A.K.Y."/>
            <person name="Chan T.F."/>
            <person name="Ji K.M."/>
            <person name="Liu X.Y."/>
            <person name="Zhou J.W."/>
            <person name="Li R.Q."/>
            <person name="Yang K.Y."/>
            <person name="Li J."/>
            <person name="Li M."/>
            <person name="Law P.T.W."/>
            <person name="Wu Y.L."/>
            <person name="Cai Z.L."/>
            <person name="Qin H."/>
            <person name="Bao Y."/>
            <person name="Leung R.K.K."/>
            <person name="Ng P.K.S."/>
            <person name="Zou J."/>
            <person name="Zhong X.J."/>
            <person name="Ran P.X."/>
            <person name="Zhong N.S."/>
            <person name="Liu Z.G."/>
            <person name="Tsui S.K.W."/>
        </authorList>
    </citation>
    <scope>NUCLEOTIDE SEQUENCE</scope>
    <source>
        <strain evidence="3">Derf</strain>
        <tissue evidence="3">Whole organism</tissue>
    </source>
</reference>
<feature type="region of interest" description="Disordered" evidence="1">
    <location>
        <begin position="1004"/>
        <end position="1028"/>
    </location>
</feature>
<feature type="domain" description="TOG" evidence="2">
    <location>
        <begin position="289"/>
        <end position="520"/>
    </location>
</feature>
<gene>
    <name evidence="3" type="primary">CLASP1_1</name>
    <name evidence="3" type="ORF">DERF_000527</name>
</gene>
<feature type="compositionally biased region" description="Polar residues" evidence="1">
    <location>
        <begin position="564"/>
        <end position="577"/>
    </location>
</feature>
<feature type="compositionally biased region" description="Polar residues" evidence="1">
    <location>
        <begin position="600"/>
        <end position="619"/>
    </location>
</feature>
<feature type="domain" description="TOG" evidence="2">
    <location>
        <begin position="1"/>
        <end position="221"/>
    </location>
</feature>
<dbReference type="InterPro" id="IPR034085">
    <property type="entry name" value="TOG"/>
</dbReference>
<evidence type="ECO:0000259" key="2">
    <source>
        <dbReference type="SMART" id="SM01349"/>
    </source>
</evidence>
<dbReference type="SUPFAM" id="SSF48371">
    <property type="entry name" value="ARM repeat"/>
    <property type="match status" value="1"/>
</dbReference>
<dbReference type="Proteomes" id="UP000790347">
    <property type="component" value="Unassembled WGS sequence"/>
</dbReference>
<dbReference type="Gene3D" id="1.25.10.10">
    <property type="entry name" value="Leucine-rich Repeat Variant"/>
    <property type="match status" value="4"/>
</dbReference>
<feature type="compositionally biased region" description="Low complexity" evidence="1">
    <location>
        <begin position="1004"/>
        <end position="1025"/>
    </location>
</feature>
<evidence type="ECO:0000313" key="3">
    <source>
        <dbReference type="EMBL" id="KAH9526432.1"/>
    </source>
</evidence>
<reference evidence="3" key="2">
    <citation type="journal article" date="2022" name="Res Sq">
        <title>Comparative Genomics Reveals Insights into the Divergent Evolution of Astigmatic Mites and Household Pest Adaptations.</title>
        <authorList>
            <person name="Xiong Q."/>
            <person name="Wan A.T.-Y."/>
            <person name="Liu X.-Y."/>
            <person name="Fung C.S.-H."/>
            <person name="Xiao X."/>
            <person name="Malainual N."/>
            <person name="Hou J."/>
            <person name="Wang L."/>
            <person name="Wang M."/>
            <person name="Yang K."/>
            <person name="Cui Y."/>
            <person name="Leung E."/>
            <person name="Nong W."/>
            <person name="Shin S.-K."/>
            <person name="Au S."/>
            <person name="Jeong K.Y."/>
            <person name="Chew F.T."/>
            <person name="Hui J."/>
            <person name="Leung T.F."/>
            <person name="Tungtrongchitr A."/>
            <person name="Zhong N."/>
            <person name="Liu Z."/>
            <person name="Tsui S."/>
        </authorList>
    </citation>
    <scope>NUCLEOTIDE SEQUENCE</scope>
    <source>
        <strain evidence="3">Derf</strain>
        <tissue evidence="3">Whole organism</tissue>
    </source>
</reference>
<dbReference type="PANTHER" id="PTHR21567:SF9">
    <property type="entry name" value="CLIP-ASSOCIATING PROTEIN"/>
    <property type="match status" value="1"/>
</dbReference>
<dbReference type="EMBL" id="ASGP02000001">
    <property type="protein sequence ID" value="KAH9526432.1"/>
    <property type="molecule type" value="Genomic_DNA"/>
</dbReference>
<dbReference type="InterPro" id="IPR024395">
    <property type="entry name" value="CLASP_N_dom"/>
</dbReference>
<dbReference type="GO" id="GO:0000776">
    <property type="term" value="C:kinetochore"/>
    <property type="evidence" value="ECO:0007669"/>
    <property type="project" value="TreeGrafter"/>
</dbReference>
<evidence type="ECO:0000256" key="1">
    <source>
        <dbReference type="SAM" id="MobiDB-lite"/>
    </source>
</evidence>
<dbReference type="GO" id="GO:0008017">
    <property type="term" value="F:microtubule binding"/>
    <property type="evidence" value="ECO:0007669"/>
    <property type="project" value="TreeGrafter"/>
</dbReference>
<dbReference type="PANTHER" id="PTHR21567">
    <property type="entry name" value="CLASP"/>
    <property type="match status" value="1"/>
</dbReference>
<dbReference type="GO" id="GO:0090307">
    <property type="term" value="P:mitotic spindle assembly"/>
    <property type="evidence" value="ECO:0007669"/>
    <property type="project" value="TreeGrafter"/>
</dbReference>
<feature type="region of interest" description="Disordered" evidence="1">
    <location>
        <begin position="559"/>
        <end position="723"/>
    </location>
</feature>
<feature type="compositionally biased region" description="Low complexity" evidence="1">
    <location>
        <begin position="628"/>
        <end position="646"/>
    </location>
</feature>
<dbReference type="InterPro" id="IPR011989">
    <property type="entry name" value="ARM-like"/>
</dbReference>
<comment type="caution">
    <text evidence="3">The sequence shown here is derived from an EMBL/GenBank/DDBJ whole genome shotgun (WGS) entry which is preliminary data.</text>
</comment>
<keyword evidence="4" id="KW-1185">Reference proteome</keyword>
<dbReference type="GO" id="GO:0005876">
    <property type="term" value="C:spindle microtubule"/>
    <property type="evidence" value="ECO:0007669"/>
    <property type="project" value="TreeGrafter"/>
</dbReference>
<name>A0A922I6R1_DERFA</name>
<evidence type="ECO:0000313" key="4">
    <source>
        <dbReference type="Proteomes" id="UP000790347"/>
    </source>
</evidence>
<dbReference type="Pfam" id="PF12348">
    <property type="entry name" value="CLASP_N"/>
    <property type="match status" value="1"/>
</dbReference>
<dbReference type="GO" id="GO:0045180">
    <property type="term" value="C:basal cortex"/>
    <property type="evidence" value="ECO:0007669"/>
    <property type="project" value="TreeGrafter"/>
</dbReference>
<dbReference type="GO" id="GO:0040001">
    <property type="term" value="P:establishment of mitotic spindle localization"/>
    <property type="evidence" value="ECO:0007669"/>
    <property type="project" value="TreeGrafter"/>
</dbReference>